<gene>
    <name evidence="3" type="ORF">CBR_g29567</name>
</gene>
<accession>A0A388LAT0</accession>
<evidence type="ECO:0000256" key="1">
    <source>
        <dbReference type="SAM" id="MobiDB-lite"/>
    </source>
</evidence>
<evidence type="ECO:0000313" key="3">
    <source>
        <dbReference type="EMBL" id="GBG79420.1"/>
    </source>
</evidence>
<dbReference type="Gramene" id="GBG79420">
    <property type="protein sequence ID" value="GBG79420"/>
    <property type="gene ID" value="CBR_g29567"/>
</dbReference>
<dbReference type="InterPro" id="IPR028089">
    <property type="entry name" value="DUF4455"/>
</dbReference>
<protein>
    <recommendedName>
        <fullName evidence="2">DUF4455 domain-containing protein</fullName>
    </recommendedName>
</protein>
<feature type="domain" description="DUF4455" evidence="2">
    <location>
        <begin position="305"/>
        <end position="430"/>
    </location>
</feature>
<feature type="region of interest" description="Disordered" evidence="1">
    <location>
        <begin position="1"/>
        <end position="54"/>
    </location>
</feature>
<sequence length="437" mass="48703">MDCGPDFLTFRGDMWREQPPHEPRYDHDAQQLRGHKSDAVLPGDDEKSRGVYEPDPNLKFNMRVEGLGSVWDGPHFRRFASQRALFLTLSRKRISHAKPGHFVKRKKYSGSLKWDHHAIGSVRGEEGVVVEEEDVYALHPRHDPHASEVGADMAGYAGGRDRRKMMPTTEATHWAMDIHEDKAQGKGDGEAVDVKREHGQHVAGGVTDELRELVLGKRADSVTSLKGEMNVKVPLLAQGEAEDAVDKDWSSGRVIEIYSEGDPSAQVRALGGLSVRSLSKGLEAGMGGIVGYRQRMSRVRAMLASREARHNDVWRRYKETKKEIKAECEQMLEAAITELKQKLAGSESAVEAELRLLVSDDLGAIELHELQHIWISISAACTKRVTAISELSSQIDDVESHRSRRIQSKLIEVTDMLVDIAHATRGQVSSNLQVHAL</sequence>
<keyword evidence="4" id="KW-1185">Reference proteome</keyword>
<dbReference type="STRING" id="69332.A0A388LAT0"/>
<dbReference type="Pfam" id="PF14643">
    <property type="entry name" value="DUF4455"/>
    <property type="match status" value="1"/>
</dbReference>
<evidence type="ECO:0000259" key="2">
    <source>
        <dbReference type="Pfam" id="PF14643"/>
    </source>
</evidence>
<dbReference type="Proteomes" id="UP000265515">
    <property type="component" value="Unassembled WGS sequence"/>
</dbReference>
<name>A0A388LAT0_CHABU</name>
<organism evidence="3 4">
    <name type="scientific">Chara braunii</name>
    <name type="common">Braun's stonewort</name>
    <dbReference type="NCBI Taxonomy" id="69332"/>
    <lineage>
        <taxon>Eukaryota</taxon>
        <taxon>Viridiplantae</taxon>
        <taxon>Streptophyta</taxon>
        <taxon>Charophyceae</taxon>
        <taxon>Charales</taxon>
        <taxon>Characeae</taxon>
        <taxon>Chara</taxon>
    </lineage>
</organism>
<reference evidence="3 4" key="1">
    <citation type="journal article" date="2018" name="Cell">
        <title>The Chara Genome: Secondary Complexity and Implications for Plant Terrestrialization.</title>
        <authorList>
            <person name="Nishiyama T."/>
            <person name="Sakayama H."/>
            <person name="Vries J.D."/>
            <person name="Buschmann H."/>
            <person name="Saint-Marcoux D."/>
            <person name="Ullrich K.K."/>
            <person name="Haas F.B."/>
            <person name="Vanderstraeten L."/>
            <person name="Becker D."/>
            <person name="Lang D."/>
            <person name="Vosolsobe S."/>
            <person name="Rombauts S."/>
            <person name="Wilhelmsson P.K.I."/>
            <person name="Janitza P."/>
            <person name="Kern R."/>
            <person name="Heyl A."/>
            <person name="Rumpler F."/>
            <person name="Villalobos L.I.A.C."/>
            <person name="Clay J.M."/>
            <person name="Skokan R."/>
            <person name="Toyoda A."/>
            <person name="Suzuki Y."/>
            <person name="Kagoshima H."/>
            <person name="Schijlen E."/>
            <person name="Tajeshwar N."/>
            <person name="Catarino B."/>
            <person name="Hetherington A.J."/>
            <person name="Saltykova A."/>
            <person name="Bonnot C."/>
            <person name="Breuninger H."/>
            <person name="Symeonidi A."/>
            <person name="Radhakrishnan G.V."/>
            <person name="Van Nieuwerburgh F."/>
            <person name="Deforce D."/>
            <person name="Chang C."/>
            <person name="Karol K.G."/>
            <person name="Hedrich R."/>
            <person name="Ulvskov P."/>
            <person name="Glockner G."/>
            <person name="Delwiche C.F."/>
            <person name="Petrasek J."/>
            <person name="Van de Peer Y."/>
            <person name="Friml J."/>
            <person name="Beilby M."/>
            <person name="Dolan L."/>
            <person name="Kohara Y."/>
            <person name="Sugano S."/>
            <person name="Fujiyama A."/>
            <person name="Delaux P.-M."/>
            <person name="Quint M."/>
            <person name="TheiBen G."/>
            <person name="Hagemann M."/>
            <person name="Harholt J."/>
            <person name="Dunand C."/>
            <person name="Zachgo S."/>
            <person name="Langdale J."/>
            <person name="Maumus F."/>
            <person name="Straeten D.V.D."/>
            <person name="Gould S.B."/>
            <person name="Rensing S.A."/>
        </authorList>
    </citation>
    <scope>NUCLEOTIDE SEQUENCE [LARGE SCALE GENOMIC DNA]</scope>
    <source>
        <strain evidence="3 4">S276</strain>
    </source>
</reference>
<proteinExistence type="predicted"/>
<feature type="compositionally biased region" description="Basic and acidic residues" evidence="1">
    <location>
        <begin position="13"/>
        <end position="52"/>
    </location>
</feature>
<evidence type="ECO:0000313" key="4">
    <source>
        <dbReference type="Proteomes" id="UP000265515"/>
    </source>
</evidence>
<dbReference type="AlphaFoldDB" id="A0A388LAT0"/>
<comment type="caution">
    <text evidence="3">The sequence shown here is derived from an EMBL/GenBank/DDBJ whole genome shotgun (WGS) entry which is preliminary data.</text>
</comment>
<dbReference type="EMBL" id="BFEA01000319">
    <property type="protein sequence ID" value="GBG79420.1"/>
    <property type="molecule type" value="Genomic_DNA"/>
</dbReference>